<name>A0A6G1FYK6_9PEZI</name>
<dbReference type="Gene3D" id="3.30.710.10">
    <property type="entry name" value="Potassium Channel Kv1.1, Chain A"/>
    <property type="match status" value="1"/>
</dbReference>
<evidence type="ECO:0000313" key="3">
    <source>
        <dbReference type="Proteomes" id="UP000504638"/>
    </source>
</evidence>
<dbReference type="Proteomes" id="UP000504638">
    <property type="component" value="Unplaced"/>
</dbReference>
<evidence type="ECO:0000256" key="1">
    <source>
        <dbReference type="SAM" id="MobiDB-lite"/>
    </source>
</evidence>
<protein>
    <recommendedName>
        <fullName evidence="5">BTB domain-containing protein</fullName>
    </recommendedName>
</protein>
<dbReference type="OrthoDB" id="5275938at2759"/>
<keyword evidence="3" id="KW-1185">Reference proteome</keyword>
<feature type="region of interest" description="Disordered" evidence="1">
    <location>
        <begin position="1"/>
        <end position="22"/>
    </location>
</feature>
<reference evidence="4" key="2">
    <citation type="submission" date="2020-04" db="EMBL/GenBank/DDBJ databases">
        <authorList>
            <consortium name="NCBI Genome Project"/>
        </authorList>
    </citation>
    <scope>NUCLEOTIDE SEQUENCE</scope>
    <source>
        <strain evidence="4">CBS 781.70</strain>
    </source>
</reference>
<dbReference type="GeneID" id="54423863"/>
<reference evidence="2 4" key="1">
    <citation type="submission" date="2020-01" db="EMBL/GenBank/DDBJ databases">
        <authorList>
            <consortium name="DOE Joint Genome Institute"/>
            <person name="Haridas S."/>
            <person name="Albert R."/>
            <person name="Binder M."/>
            <person name="Bloem J."/>
            <person name="Labutti K."/>
            <person name="Salamov A."/>
            <person name="Andreopoulos B."/>
            <person name="Baker S.E."/>
            <person name="Barry K."/>
            <person name="Bills G."/>
            <person name="Bluhm B.H."/>
            <person name="Cannon C."/>
            <person name="Castanera R."/>
            <person name="Culley D.E."/>
            <person name="Daum C."/>
            <person name="Ezra D."/>
            <person name="Gonzalez J.B."/>
            <person name="Henrissat B."/>
            <person name="Kuo A."/>
            <person name="Liang C."/>
            <person name="Lipzen A."/>
            <person name="Lutzoni F."/>
            <person name="Magnuson J."/>
            <person name="Mondo S."/>
            <person name="Nolan M."/>
            <person name="Ohm R."/>
            <person name="Pangilinan J."/>
            <person name="Park H.-J."/>
            <person name="Ramirez L."/>
            <person name="Alfaro M."/>
            <person name="Sun H."/>
            <person name="Tritt A."/>
            <person name="Yoshinaga Y."/>
            <person name="Zwiers L.-H."/>
            <person name="Turgeon B.G."/>
            <person name="Goodwin S.B."/>
            <person name="Spatafora J.W."/>
            <person name="Crous P.W."/>
            <person name="Grigoriev I.V."/>
        </authorList>
    </citation>
    <scope>NUCLEOTIDE SEQUENCE</scope>
    <source>
        <strain evidence="2 4">CBS 781.70</strain>
    </source>
</reference>
<dbReference type="InterPro" id="IPR011333">
    <property type="entry name" value="SKP1/BTB/POZ_sf"/>
</dbReference>
<proteinExistence type="predicted"/>
<gene>
    <name evidence="2 4" type="ORF">P152DRAFT_86739</name>
</gene>
<evidence type="ECO:0000313" key="4">
    <source>
        <dbReference type="RefSeq" id="XP_033532504.1"/>
    </source>
</evidence>
<reference evidence="4" key="3">
    <citation type="submission" date="2025-04" db="UniProtKB">
        <authorList>
            <consortium name="RefSeq"/>
        </authorList>
    </citation>
    <scope>IDENTIFICATION</scope>
    <source>
        <strain evidence="4">CBS 781.70</strain>
    </source>
</reference>
<accession>A0A6G1FYK6</accession>
<dbReference type="RefSeq" id="XP_033532504.1">
    <property type="nucleotide sequence ID" value="XM_033683293.1"/>
</dbReference>
<evidence type="ECO:0008006" key="5">
    <source>
        <dbReference type="Google" id="ProtNLM"/>
    </source>
</evidence>
<evidence type="ECO:0000313" key="2">
    <source>
        <dbReference type="EMBL" id="KAF1810873.1"/>
    </source>
</evidence>
<dbReference type="AlphaFoldDB" id="A0A6G1FYK6"/>
<organism evidence="2">
    <name type="scientific">Eremomyces bilateralis CBS 781.70</name>
    <dbReference type="NCBI Taxonomy" id="1392243"/>
    <lineage>
        <taxon>Eukaryota</taxon>
        <taxon>Fungi</taxon>
        <taxon>Dikarya</taxon>
        <taxon>Ascomycota</taxon>
        <taxon>Pezizomycotina</taxon>
        <taxon>Dothideomycetes</taxon>
        <taxon>Dothideomycetes incertae sedis</taxon>
        <taxon>Eremomycetales</taxon>
        <taxon>Eremomycetaceae</taxon>
        <taxon>Eremomyces</taxon>
    </lineage>
</organism>
<sequence>MLGPNFKEGQLDVGAASGTPKSIELPDDDPRAILFICRCLYHDIEIRKTYMSGELLLDIAVTADKYQMTPVIQCVADRWLHTKLPRIPSIKTLRSGNLGNSIGMEDGGYYLKKTCFPKKDQTARDIMDYLVCAYVMDEKIRFEDISKHLCLVMDASFLSFQRAGNHIMDFIPWQLISLLQDLKTNMKSNFITFLVQYMDTLHGQSRFQCTECSWAHELGGPTEQT</sequence>
<dbReference type="EMBL" id="ML975164">
    <property type="protein sequence ID" value="KAF1810873.1"/>
    <property type="molecule type" value="Genomic_DNA"/>
</dbReference>